<accession>A0A6J6WVN5</accession>
<gene>
    <name evidence="2" type="ORF">UFOPK2975_00419</name>
</gene>
<keyword evidence="1" id="KW-1133">Transmembrane helix</keyword>
<evidence type="ECO:0000313" key="2">
    <source>
        <dbReference type="EMBL" id="CAB4789000.1"/>
    </source>
</evidence>
<organism evidence="2">
    <name type="scientific">freshwater metagenome</name>
    <dbReference type="NCBI Taxonomy" id="449393"/>
    <lineage>
        <taxon>unclassified sequences</taxon>
        <taxon>metagenomes</taxon>
        <taxon>ecological metagenomes</taxon>
    </lineage>
</organism>
<protein>
    <submittedName>
        <fullName evidence="2">Unannotated protein</fullName>
    </submittedName>
</protein>
<evidence type="ECO:0000256" key="1">
    <source>
        <dbReference type="SAM" id="Phobius"/>
    </source>
</evidence>
<keyword evidence="1" id="KW-0812">Transmembrane</keyword>
<feature type="transmembrane region" description="Helical" evidence="1">
    <location>
        <begin position="36"/>
        <end position="54"/>
    </location>
</feature>
<dbReference type="EMBL" id="CAFAAG010000019">
    <property type="protein sequence ID" value="CAB4789000.1"/>
    <property type="molecule type" value="Genomic_DNA"/>
</dbReference>
<feature type="transmembrane region" description="Helical" evidence="1">
    <location>
        <begin position="12"/>
        <end position="30"/>
    </location>
</feature>
<proteinExistence type="predicted"/>
<keyword evidence="1" id="KW-0472">Membrane</keyword>
<name>A0A6J6WVN5_9ZZZZ</name>
<dbReference type="AlphaFoldDB" id="A0A6J6WVN5"/>
<sequence>MNLFNLNADLAKNLSVGAIVSSVVVLLIALKFASSLITKLLLVGICCAVGYIGFTQRDSLNACIEVVTAQAASGEPIEMTCKLLGQDVRVQLPSLPSQG</sequence>
<reference evidence="2" key="1">
    <citation type="submission" date="2020-05" db="EMBL/GenBank/DDBJ databases">
        <authorList>
            <person name="Chiriac C."/>
            <person name="Salcher M."/>
            <person name="Ghai R."/>
            <person name="Kavagutti S V."/>
        </authorList>
    </citation>
    <scope>NUCLEOTIDE SEQUENCE</scope>
</reference>